<organism evidence="8 9">
    <name type="scientific">Sphingobacterium bovistauri</name>
    <dbReference type="NCBI Taxonomy" id="2781959"/>
    <lineage>
        <taxon>Bacteria</taxon>
        <taxon>Pseudomonadati</taxon>
        <taxon>Bacteroidota</taxon>
        <taxon>Sphingobacteriia</taxon>
        <taxon>Sphingobacteriales</taxon>
        <taxon>Sphingobacteriaceae</taxon>
        <taxon>Sphingobacterium</taxon>
    </lineage>
</organism>
<keyword evidence="5" id="KW-0067">ATP-binding</keyword>
<keyword evidence="6" id="KW-0175">Coiled coil</keyword>
<evidence type="ECO:0000256" key="5">
    <source>
        <dbReference type="ARBA" id="ARBA00022840"/>
    </source>
</evidence>
<gene>
    <name evidence="8" type="ORF">IPZ78_06710</name>
</gene>
<evidence type="ECO:0000256" key="2">
    <source>
        <dbReference type="ARBA" id="ARBA00022741"/>
    </source>
</evidence>
<dbReference type="Pfam" id="PF13086">
    <property type="entry name" value="AAA_11"/>
    <property type="match status" value="1"/>
</dbReference>
<dbReference type="InterPro" id="IPR050534">
    <property type="entry name" value="Coronavir_polyprotein_1ab"/>
</dbReference>
<evidence type="ECO:0000313" key="9">
    <source>
        <dbReference type="Proteomes" id="UP001165302"/>
    </source>
</evidence>
<feature type="domain" description="Helicase ATP-binding" evidence="7">
    <location>
        <begin position="175"/>
        <end position="440"/>
    </location>
</feature>
<evidence type="ECO:0000256" key="6">
    <source>
        <dbReference type="SAM" id="Coils"/>
    </source>
</evidence>
<keyword evidence="3" id="KW-0378">Hydrolase</keyword>
<dbReference type="Gene3D" id="3.40.50.300">
    <property type="entry name" value="P-loop containing nucleotide triphosphate hydrolases"/>
    <property type="match status" value="2"/>
</dbReference>
<evidence type="ECO:0000313" key="8">
    <source>
        <dbReference type="EMBL" id="MCA5004843.1"/>
    </source>
</evidence>
<dbReference type="SMART" id="SM00487">
    <property type="entry name" value="DEXDc"/>
    <property type="match status" value="1"/>
</dbReference>
<dbReference type="Gene3D" id="2.40.30.270">
    <property type="match status" value="1"/>
</dbReference>
<evidence type="ECO:0000259" key="7">
    <source>
        <dbReference type="SMART" id="SM00487"/>
    </source>
</evidence>
<feature type="coiled-coil region" evidence="6">
    <location>
        <begin position="274"/>
        <end position="301"/>
    </location>
</feature>
<dbReference type="InterPro" id="IPR014001">
    <property type="entry name" value="Helicase_ATP-bd"/>
</dbReference>
<dbReference type="InterPro" id="IPR041677">
    <property type="entry name" value="DNA2/NAM7_AAA_11"/>
</dbReference>
<protein>
    <submittedName>
        <fullName evidence="8">AAA family ATPase</fullName>
    </submittedName>
</protein>
<dbReference type="PANTHER" id="PTHR43788">
    <property type="entry name" value="DNA2/NAM7 HELICASE FAMILY MEMBER"/>
    <property type="match status" value="1"/>
</dbReference>
<dbReference type="EMBL" id="JADEYP010000009">
    <property type="protein sequence ID" value="MCA5004843.1"/>
    <property type="molecule type" value="Genomic_DNA"/>
</dbReference>
<dbReference type="InterPro" id="IPR047187">
    <property type="entry name" value="SF1_C_Upf1"/>
</dbReference>
<accession>A0ABS7Z3V8</accession>
<evidence type="ECO:0000256" key="3">
    <source>
        <dbReference type="ARBA" id="ARBA00022801"/>
    </source>
</evidence>
<evidence type="ECO:0000256" key="4">
    <source>
        <dbReference type="ARBA" id="ARBA00022806"/>
    </source>
</evidence>
<keyword evidence="9" id="KW-1185">Reference proteome</keyword>
<dbReference type="InterPro" id="IPR027417">
    <property type="entry name" value="P-loop_NTPase"/>
</dbReference>
<evidence type="ECO:0000256" key="1">
    <source>
        <dbReference type="ARBA" id="ARBA00007913"/>
    </source>
</evidence>
<dbReference type="Pfam" id="PF13087">
    <property type="entry name" value="AAA_12"/>
    <property type="match status" value="1"/>
</dbReference>
<name>A0ABS7Z3V8_9SPHI</name>
<dbReference type="InterPro" id="IPR041679">
    <property type="entry name" value="DNA2/NAM7-like_C"/>
</dbReference>
<reference evidence="8" key="1">
    <citation type="submission" date="2020-10" db="EMBL/GenBank/DDBJ databases">
        <authorList>
            <person name="Lu T."/>
            <person name="Wang Q."/>
            <person name="Han X."/>
        </authorList>
    </citation>
    <scope>NUCLEOTIDE SEQUENCE</scope>
    <source>
        <strain evidence="8">WQ 366</strain>
    </source>
</reference>
<dbReference type="Proteomes" id="UP001165302">
    <property type="component" value="Unassembled WGS sequence"/>
</dbReference>
<dbReference type="CDD" id="cd18808">
    <property type="entry name" value="SF1_C_Upf1"/>
    <property type="match status" value="1"/>
</dbReference>
<comment type="similarity">
    <text evidence="1">Belongs to the DNA2/NAM7 helicase family.</text>
</comment>
<dbReference type="RefSeq" id="WP_225552230.1">
    <property type="nucleotide sequence ID" value="NZ_JADEYP010000009.1"/>
</dbReference>
<dbReference type="SUPFAM" id="SSF52540">
    <property type="entry name" value="P-loop containing nucleoside triphosphate hydrolases"/>
    <property type="match status" value="1"/>
</dbReference>
<sequence>MKYFDDLLALLKQEQDYDRKLHEELLFKSNLNMRKEQGMTWFPIAITQSEMGRGDYLSITVNKTNNVAEGHRFRFGMPVSLFSNHDPEEDRINGVISFVSRDTMRISLRVDELPDWSRRGKLGVDLLFDENSYREMEQVLHLAKDLVNDEKEGGFIRQLIGKEDIYVHPASQVYHNVALNESQNQAITNMLSQDRLTILHGPPGTGKTTTLIHGVKALVKERKKQILVVAPSNTAIDLLTERLDAIGVHVVRMGNPVRVSDHLLNLTLDAKMNNHTANKEVKNLDKQARAYQDMAHKYKRSFGRAEREQRKALFDEAKKIRKEIDKIQDYVMEDVLDKAEVITATLVGSNHFSIRNRKYEIVIIDEAAQALEPACWLPILKGEKVILAGDHLQLPPTVKSSKDSSKGLYVTLFEKLLVVYPQFVSVLNVQYRMNKFIMQYPSHSLYNDGLIASEKVAQWTINNDTKPILFIDTAGAGYDENIEDDAISNVEEAHFLLNHLQESIQSFEQISNGGILPSIGVITPYRKQSILLKELIGADEMIANYGGKVQVHTIDSFQGQEKDLIYISLVRSNSQQNIGFLADIRRMNVAMTRARKKLIVIGDSSTIGQHPFYKGFIDYVSDLDTYHSVWEWND</sequence>
<comment type="caution">
    <text evidence="8">The sequence shown here is derived from an EMBL/GenBank/DDBJ whole genome shotgun (WGS) entry which is preliminary data.</text>
</comment>
<proteinExistence type="inferred from homology"/>
<dbReference type="PANTHER" id="PTHR43788:SF8">
    <property type="entry name" value="DNA-BINDING PROTEIN SMUBP-2"/>
    <property type="match status" value="1"/>
</dbReference>
<keyword evidence="4" id="KW-0347">Helicase</keyword>
<keyword evidence="2" id="KW-0547">Nucleotide-binding</keyword>